<dbReference type="Proteomes" id="UP000828390">
    <property type="component" value="Unassembled WGS sequence"/>
</dbReference>
<comment type="caution">
    <text evidence="2">The sequence shown here is derived from an EMBL/GenBank/DDBJ whole genome shotgun (WGS) entry which is preliminary data.</text>
</comment>
<evidence type="ECO:0000313" key="2">
    <source>
        <dbReference type="EMBL" id="KAH3692849.1"/>
    </source>
</evidence>
<feature type="region of interest" description="Disordered" evidence="1">
    <location>
        <begin position="24"/>
        <end position="53"/>
    </location>
</feature>
<evidence type="ECO:0000313" key="3">
    <source>
        <dbReference type="Proteomes" id="UP000828390"/>
    </source>
</evidence>
<protein>
    <submittedName>
        <fullName evidence="2">Uncharacterized protein</fullName>
    </submittedName>
</protein>
<sequence length="53" mass="6226">MAFTELKESVRTYLVRFKCTSIKHTKEEEEDEKEEEEDDSDGDGDGDYYLSQV</sequence>
<keyword evidence="3" id="KW-1185">Reference proteome</keyword>
<dbReference type="EMBL" id="JAIWYP010000019">
    <property type="protein sequence ID" value="KAH3692849.1"/>
    <property type="molecule type" value="Genomic_DNA"/>
</dbReference>
<organism evidence="2 3">
    <name type="scientific">Dreissena polymorpha</name>
    <name type="common">Zebra mussel</name>
    <name type="synonym">Mytilus polymorpha</name>
    <dbReference type="NCBI Taxonomy" id="45954"/>
    <lineage>
        <taxon>Eukaryota</taxon>
        <taxon>Metazoa</taxon>
        <taxon>Spiralia</taxon>
        <taxon>Lophotrochozoa</taxon>
        <taxon>Mollusca</taxon>
        <taxon>Bivalvia</taxon>
        <taxon>Autobranchia</taxon>
        <taxon>Heteroconchia</taxon>
        <taxon>Euheterodonta</taxon>
        <taxon>Imparidentia</taxon>
        <taxon>Neoheterodontei</taxon>
        <taxon>Myida</taxon>
        <taxon>Dreissenoidea</taxon>
        <taxon>Dreissenidae</taxon>
        <taxon>Dreissena</taxon>
    </lineage>
</organism>
<accession>A0A9D3Y349</accession>
<feature type="compositionally biased region" description="Acidic residues" evidence="1">
    <location>
        <begin position="28"/>
        <end position="46"/>
    </location>
</feature>
<reference evidence="2" key="1">
    <citation type="journal article" date="2019" name="bioRxiv">
        <title>The Genome of the Zebra Mussel, Dreissena polymorpha: A Resource for Invasive Species Research.</title>
        <authorList>
            <person name="McCartney M.A."/>
            <person name="Auch B."/>
            <person name="Kono T."/>
            <person name="Mallez S."/>
            <person name="Zhang Y."/>
            <person name="Obille A."/>
            <person name="Becker A."/>
            <person name="Abrahante J.E."/>
            <person name="Garbe J."/>
            <person name="Badalamenti J.P."/>
            <person name="Herman A."/>
            <person name="Mangelson H."/>
            <person name="Liachko I."/>
            <person name="Sullivan S."/>
            <person name="Sone E.D."/>
            <person name="Koren S."/>
            <person name="Silverstein K.A.T."/>
            <person name="Beckman K.B."/>
            <person name="Gohl D.M."/>
        </authorList>
    </citation>
    <scope>NUCLEOTIDE SEQUENCE</scope>
    <source>
        <strain evidence="2">Duluth1</strain>
        <tissue evidence="2">Whole animal</tissue>
    </source>
</reference>
<dbReference type="AlphaFoldDB" id="A0A9D3Y349"/>
<gene>
    <name evidence="2" type="ORF">DPMN_194603</name>
</gene>
<proteinExistence type="predicted"/>
<evidence type="ECO:0000256" key="1">
    <source>
        <dbReference type="SAM" id="MobiDB-lite"/>
    </source>
</evidence>
<name>A0A9D3Y349_DREPO</name>
<reference evidence="2" key="2">
    <citation type="submission" date="2020-11" db="EMBL/GenBank/DDBJ databases">
        <authorList>
            <person name="McCartney M.A."/>
            <person name="Auch B."/>
            <person name="Kono T."/>
            <person name="Mallez S."/>
            <person name="Becker A."/>
            <person name="Gohl D.M."/>
            <person name="Silverstein K.A.T."/>
            <person name="Koren S."/>
            <person name="Bechman K.B."/>
            <person name="Herman A."/>
            <person name="Abrahante J.E."/>
            <person name="Garbe J."/>
        </authorList>
    </citation>
    <scope>NUCLEOTIDE SEQUENCE</scope>
    <source>
        <strain evidence="2">Duluth1</strain>
        <tissue evidence="2">Whole animal</tissue>
    </source>
</reference>